<gene>
    <name evidence="3" type="ORF">DEJ51_18095</name>
</gene>
<evidence type="ECO:0000256" key="2">
    <source>
        <dbReference type="SAM" id="Phobius"/>
    </source>
</evidence>
<dbReference type="OrthoDB" id="3872225at2"/>
<evidence type="ECO:0008006" key="5">
    <source>
        <dbReference type="Google" id="ProtNLM"/>
    </source>
</evidence>
<evidence type="ECO:0000256" key="1">
    <source>
        <dbReference type="SAM" id="MobiDB-lite"/>
    </source>
</evidence>
<protein>
    <recommendedName>
        <fullName evidence="5">DUF4232 domain-containing protein</fullName>
    </recommendedName>
</protein>
<feature type="region of interest" description="Disordered" evidence="1">
    <location>
        <begin position="84"/>
        <end position="163"/>
    </location>
</feature>
<feature type="transmembrane region" description="Helical" evidence="2">
    <location>
        <begin position="52"/>
        <end position="72"/>
    </location>
</feature>
<sequence length="361" mass="34409">MMDDHTPPGGASGEEELRILLRGAVEGLQPSADALERLRDAVPARRTRNRRAALVGAAAAVLLAGTAIPAAVHLTSAEGVATDHPAMAGHGAATGNKQDSPASDPHQNGFGSPAKPPHPFGDAPSAGGVTGQPNATTGPASDGLTAGPSGAGTSAGAAGSAGAVPGSGPLPPVAAPGVPGCGADQLGVVGSSRAPETDGRVYGSFRVTNLSSQNCAVNGQDTLTAAPAPGTGAGSGPAVAVVGHTAGDPASGLLPDPAAAAPALVLPPNTAYEVRFAWVPSGEACAPANPDAGGKSPQSDTAGTTSGTGSGPAVEPQTGTSPAPAGVAVSHTPQSGAATTRTTIPEVCGGTVYRTGAIPLA</sequence>
<dbReference type="Proteomes" id="UP000324101">
    <property type="component" value="Chromosome"/>
</dbReference>
<reference evidence="3 4" key="1">
    <citation type="submission" date="2018-05" db="EMBL/GenBank/DDBJ databases">
        <title>Streptomyces venezuelae.</title>
        <authorList>
            <person name="Kim W."/>
            <person name="Lee N."/>
            <person name="Cho B.-K."/>
        </authorList>
    </citation>
    <scope>NUCLEOTIDE SEQUENCE [LARGE SCALE GENOMIC DNA]</scope>
    <source>
        <strain evidence="3 4">ATCC 21018</strain>
    </source>
</reference>
<evidence type="ECO:0000313" key="4">
    <source>
        <dbReference type="Proteomes" id="UP000324101"/>
    </source>
</evidence>
<keyword evidence="2" id="KW-1133">Transmembrane helix</keyword>
<proteinExistence type="predicted"/>
<accession>A0A5P2DNF5</accession>
<organism evidence="3 4">
    <name type="scientific">Streptomyces venezuelae</name>
    <dbReference type="NCBI Taxonomy" id="54571"/>
    <lineage>
        <taxon>Bacteria</taxon>
        <taxon>Bacillati</taxon>
        <taxon>Actinomycetota</taxon>
        <taxon>Actinomycetes</taxon>
        <taxon>Kitasatosporales</taxon>
        <taxon>Streptomycetaceae</taxon>
        <taxon>Streptomyces</taxon>
    </lineage>
</organism>
<feature type="compositionally biased region" description="Low complexity" evidence="1">
    <location>
        <begin position="143"/>
        <end position="163"/>
    </location>
</feature>
<dbReference type="RefSeq" id="WP_150258520.1">
    <property type="nucleotide sequence ID" value="NZ_CP029189.1"/>
</dbReference>
<dbReference type="EMBL" id="CP029189">
    <property type="protein sequence ID" value="QES55847.1"/>
    <property type="molecule type" value="Genomic_DNA"/>
</dbReference>
<keyword evidence="2" id="KW-0812">Transmembrane</keyword>
<feature type="compositionally biased region" description="Polar residues" evidence="1">
    <location>
        <begin position="331"/>
        <end position="343"/>
    </location>
</feature>
<evidence type="ECO:0000313" key="3">
    <source>
        <dbReference type="EMBL" id="QES55847.1"/>
    </source>
</evidence>
<feature type="region of interest" description="Disordered" evidence="1">
    <location>
        <begin position="287"/>
        <end position="344"/>
    </location>
</feature>
<feature type="compositionally biased region" description="Polar residues" evidence="1">
    <location>
        <begin position="95"/>
        <end position="110"/>
    </location>
</feature>
<keyword evidence="2" id="KW-0472">Membrane</keyword>
<name>A0A5P2DNF5_STRVZ</name>
<dbReference type="AlphaFoldDB" id="A0A5P2DNF5"/>